<evidence type="ECO:0000313" key="1">
    <source>
        <dbReference type="EMBL" id="SFU93998.1"/>
    </source>
</evidence>
<reference evidence="2" key="1">
    <citation type="submission" date="2016-10" db="EMBL/GenBank/DDBJ databases">
        <authorList>
            <person name="Varghese N."/>
        </authorList>
    </citation>
    <scope>NUCLEOTIDE SEQUENCE [LARGE SCALE GENOMIC DNA]</scope>
    <source>
        <strain evidence="2">DSM 18820</strain>
    </source>
</reference>
<accession>A0A1I7K9B0</accession>
<proteinExistence type="predicted"/>
<name>A0A1I7K9B0_9BACT</name>
<organism evidence="1 2">
    <name type="scientific">Pontibacter akesuensis</name>
    <dbReference type="NCBI Taxonomy" id="388950"/>
    <lineage>
        <taxon>Bacteria</taxon>
        <taxon>Pseudomonadati</taxon>
        <taxon>Bacteroidota</taxon>
        <taxon>Cytophagia</taxon>
        <taxon>Cytophagales</taxon>
        <taxon>Hymenobacteraceae</taxon>
        <taxon>Pontibacter</taxon>
    </lineage>
</organism>
<keyword evidence="2" id="KW-1185">Reference proteome</keyword>
<protein>
    <submittedName>
        <fullName evidence="1">Uncharacterized protein</fullName>
    </submittedName>
</protein>
<dbReference type="Proteomes" id="UP000182491">
    <property type="component" value="Unassembled WGS sequence"/>
</dbReference>
<gene>
    <name evidence="1" type="ORF">SAMN04487941_3547</name>
</gene>
<dbReference type="AlphaFoldDB" id="A0A1I7K9B0"/>
<evidence type="ECO:0000313" key="2">
    <source>
        <dbReference type="Proteomes" id="UP000182491"/>
    </source>
</evidence>
<dbReference type="OrthoDB" id="982385at2"/>
<dbReference type="STRING" id="388950.GCA_001611675_01129"/>
<sequence length="110" mass="13052">MDSKNIYIAYMHFSNNIEWKMHRETEWMYLGVGKEFREVEAVELVNSFFSENDIFFITDRHNSFMIGKSEAILKVKEYIAENDPVLANKDFSKMIEYNKIGVVRKGQRSL</sequence>
<dbReference type="EMBL" id="FPCA01000004">
    <property type="protein sequence ID" value="SFU93998.1"/>
    <property type="molecule type" value="Genomic_DNA"/>
</dbReference>
<dbReference type="RefSeq" id="WP_068837253.1">
    <property type="nucleotide sequence ID" value="NZ_BMXC01000004.1"/>
</dbReference>